<organism evidence="3">
    <name type="scientific">mine drainage metagenome</name>
    <dbReference type="NCBI Taxonomy" id="410659"/>
    <lineage>
        <taxon>unclassified sequences</taxon>
        <taxon>metagenomes</taxon>
        <taxon>ecological metagenomes</taxon>
    </lineage>
</organism>
<dbReference type="Pfam" id="PF12167">
    <property type="entry name" value="Arm-DNA-bind_2"/>
    <property type="match status" value="1"/>
</dbReference>
<evidence type="ECO:0000259" key="2">
    <source>
        <dbReference type="Pfam" id="PF14659"/>
    </source>
</evidence>
<gene>
    <name evidence="3" type="ORF">GALL_328930</name>
</gene>
<comment type="caution">
    <text evidence="3">The sequence shown here is derived from an EMBL/GenBank/DDBJ whole genome shotgun (WGS) entry which is preliminary data.</text>
</comment>
<protein>
    <submittedName>
        <fullName evidence="3">Uncharacterized protein</fullName>
    </submittedName>
</protein>
<dbReference type="Pfam" id="PF14659">
    <property type="entry name" value="Phage_int_SAM_3"/>
    <property type="match status" value="1"/>
</dbReference>
<name>A0A1J5QNV0_9ZZZZ</name>
<evidence type="ECO:0000259" key="1">
    <source>
        <dbReference type="Pfam" id="PF12167"/>
    </source>
</evidence>
<feature type="domain" description="Min27-like integrase DNA-binding" evidence="1">
    <location>
        <begin position="3"/>
        <end position="64"/>
    </location>
</feature>
<dbReference type="InterPro" id="IPR004107">
    <property type="entry name" value="Integrase_SAM-like_N"/>
</dbReference>
<proteinExistence type="predicted"/>
<dbReference type="EMBL" id="MLJW01000556">
    <property type="protein sequence ID" value="OIQ85265.1"/>
    <property type="molecule type" value="Genomic_DNA"/>
</dbReference>
<accession>A0A1J5QNV0</accession>
<dbReference type="InterPro" id="IPR022000">
    <property type="entry name" value="Min27-like_integrase_DNA_bind"/>
</dbReference>
<evidence type="ECO:0000313" key="3">
    <source>
        <dbReference type="EMBL" id="OIQ85265.1"/>
    </source>
</evidence>
<feature type="domain" description="Integrase SAM-like N-terminal" evidence="2">
    <location>
        <begin position="98"/>
        <end position="136"/>
    </location>
</feature>
<reference evidence="3" key="1">
    <citation type="submission" date="2016-10" db="EMBL/GenBank/DDBJ databases">
        <title>Sequence of Gallionella enrichment culture.</title>
        <authorList>
            <person name="Poehlein A."/>
            <person name="Muehling M."/>
            <person name="Daniel R."/>
        </authorList>
    </citation>
    <scope>NUCLEOTIDE SEQUENCE</scope>
</reference>
<dbReference type="AlphaFoldDB" id="A0A1J5QNV0"/>
<sequence>MASIREINGKLFWDFRYKGIRCREYTSLEDTRANRQKMEKVLKKIEEDIASGTFSYRRQFPQSKFADKFESRPAGVTYQPQVATQGFQSMPMQSTPLFSVFANQWFNELSIGWRRTYKTTVRQILDKRLIPEFGNKECVFHANWTPIPRQTGQSERSDAGVLVLL</sequence>